<feature type="compositionally biased region" description="Basic residues" evidence="9">
    <location>
        <begin position="1"/>
        <end position="11"/>
    </location>
</feature>
<evidence type="ECO:0000256" key="4">
    <source>
        <dbReference type="ARBA" id="ARBA00022723"/>
    </source>
</evidence>
<keyword evidence="12" id="KW-1185">Reference proteome</keyword>
<dbReference type="OrthoDB" id="76364at2759"/>
<dbReference type="InterPro" id="IPR049126">
    <property type="entry name" value="FAN1-like_TPR"/>
</dbReference>
<comment type="catalytic activity">
    <reaction evidence="1 8">
        <text>Hydrolytically removes 5'-nucleotides successively from the 3'-hydroxy termini of 3'-hydroxy-terminated oligonucleotides.</text>
        <dbReference type="EC" id="3.1.4.1"/>
    </reaction>
</comment>
<keyword evidence="8" id="KW-0539">Nucleus</keyword>
<dbReference type="Proteomes" id="UP000650833">
    <property type="component" value="Unassembled WGS sequence"/>
</dbReference>
<keyword evidence="8" id="KW-0234">DNA repair</keyword>
<dbReference type="GO" id="GO:0008409">
    <property type="term" value="F:5'-3' exonuclease activity"/>
    <property type="evidence" value="ECO:0007669"/>
    <property type="project" value="TreeGrafter"/>
</dbReference>
<feature type="compositionally biased region" description="Basic and acidic residues" evidence="9">
    <location>
        <begin position="12"/>
        <end position="25"/>
    </location>
</feature>
<dbReference type="InterPro" id="IPR014883">
    <property type="entry name" value="VRR_NUC"/>
</dbReference>
<proteinExistence type="inferred from homology"/>
<dbReference type="GO" id="GO:0070336">
    <property type="term" value="F:flap-structured DNA binding"/>
    <property type="evidence" value="ECO:0007669"/>
    <property type="project" value="TreeGrafter"/>
</dbReference>
<comment type="function">
    <text evidence="8">Nuclease required for the repair of DNA interstrand cross-links (ICL). Acts as a 5'-3' exonuclease that anchors at a cut end of DNA and cleaves DNA successively at every third nucleotide, allowing to excise an ICL from one strand through flanking incisions.</text>
</comment>
<evidence type="ECO:0000256" key="8">
    <source>
        <dbReference type="RuleBase" id="RU365033"/>
    </source>
</evidence>
<dbReference type="Pfam" id="PF21170">
    <property type="entry name" value="FAN1_TPR"/>
    <property type="match status" value="1"/>
</dbReference>
<dbReference type="AlphaFoldDB" id="A0A8H7R4P6"/>
<evidence type="ECO:0000313" key="12">
    <source>
        <dbReference type="Proteomes" id="UP000650833"/>
    </source>
</evidence>
<keyword evidence="8" id="KW-0227">DNA damage</keyword>
<gene>
    <name evidence="11" type="ORF">INT46_006946</name>
</gene>
<evidence type="ECO:0000259" key="10">
    <source>
        <dbReference type="SMART" id="SM00990"/>
    </source>
</evidence>
<dbReference type="SMART" id="SM00990">
    <property type="entry name" value="VRR_NUC"/>
    <property type="match status" value="1"/>
</dbReference>
<protein>
    <recommendedName>
        <fullName evidence="8">Fanconi-associated nuclease</fullName>
        <ecNumber evidence="8">3.1.4.1</ecNumber>
    </recommendedName>
</protein>
<feature type="region of interest" description="Disordered" evidence="9">
    <location>
        <begin position="1"/>
        <end position="26"/>
    </location>
</feature>
<comment type="similarity">
    <text evidence="2 8">Belongs to the FAN1 family.</text>
</comment>
<dbReference type="GO" id="GO:0004528">
    <property type="term" value="F:phosphodiesterase I activity"/>
    <property type="evidence" value="ECO:0007669"/>
    <property type="project" value="UniProtKB-EC"/>
</dbReference>
<dbReference type="InterPro" id="IPR049125">
    <property type="entry name" value="FAN1-like_WH"/>
</dbReference>
<dbReference type="GO" id="GO:0017108">
    <property type="term" value="F:5'-flap endonuclease activity"/>
    <property type="evidence" value="ECO:0007669"/>
    <property type="project" value="TreeGrafter"/>
</dbReference>
<dbReference type="Pfam" id="PF08774">
    <property type="entry name" value="VRR_NUC"/>
    <property type="match status" value="1"/>
</dbReference>
<dbReference type="InterPro" id="IPR049132">
    <property type="entry name" value="FAN1-like_euk"/>
</dbReference>
<evidence type="ECO:0000256" key="2">
    <source>
        <dbReference type="ARBA" id="ARBA00005533"/>
    </source>
</evidence>
<evidence type="ECO:0000256" key="3">
    <source>
        <dbReference type="ARBA" id="ARBA00022722"/>
    </source>
</evidence>
<sequence length="715" mass="83879">MHKNANNKRKIKNDNDNSIDKKIKQEQQNSVVGSLINSSLSPLPNLELAHPEEQVKDEEKEPEFFTTSMYTDEFNTMLETVLENEKFLFDNNELEIFQTFQTLKDESKHLIVRLLMRKHQWLRKSKVNYSNYVRDLDETTADLASRGFLDTRIANLSEALAILSKEELKSIAKERNLQISIEYSNKSDFQREILNFASTSSIVTQLKTSKTESLWKSVQQCLQSCIRVNTHLKESFQKLQIVYYRINLLDDTNPMANSILAKTSKRNYPEYIPCRSDSIWLSRNDLLKYEQALMTEKEFYHLAEKFKIFNNSKTKKVISAEGGDIAVRQRMIEAWTLCENCIGIWEECIAEAQERPYYMRRFEAGWIYTRLLDHGTELLGKMHEYDLEVLILQKLLNQNLYRLGKRGKWYSRMALVQTLHIKSDPPRLQKKIALLTCINAIHDSRVHQIYLYDIHKRITKLEKDLCIPRREQHDFSYMNLKKPKEITIYGERISDEIIGKKSIWRSDNGAECSVEQVAIEYYQKKGFKGLHCENGVIRMIMVLLFWDIIFTSIPGVFETPYQSEPLDLRTDAFYESRVDLINARLREIENGEYLEIIKRVDDRERSRNTMCIGINWNYELQDIMEISECIGSSSLSSLSKLFFEEFGQRQGGMPDLCCWDFEKKQCLFSEVKGPKDKLSKTQQVWIETLTGFGVQVEVCHVQIWKGEDIFLKDDT</sequence>
<keyword evidence="7 8" id="KW-0464">Manganese</keyword>
<dbReference type="Pfam" id="PF21315">
    <property type="entry name" value="FAN1_HTH"/>
    <property type="match status" value="1"/>
</dbReference>
<accession>A0A8H7R4P6</accession>
<dbReference type="InterPro" id="IPR011856">
    <property type="entry name" value="tRNA_endonuc-like_dom_sf"/>
</dbReference>
<dbReference type="InterPro" id="IPR033315">
    <property type="entry name" value="Fan1-like"/>
</dbReference>
<dbReference type="GO" id="GO:0005634">
    <property type="term" value="C:nucleus"/>
    <property type="evidence" value="ECO:0007669"/>
    <property type="project" value="UniProtKB-SubCell"/>
</dbReference>
<dbReference type="EC" id="3.1.4.1" evidence="8"/>
<dbReference type="PANTHER" id="PTHR15749:SF4">
    <property type="entry name" value="FANCONI-ASSOCIATED NUCLEASE 1"/>
    <property type="match status" value="1"/>
</dbReference>
<dbReference type="GO" id="GO:0046872">
    <property type="term" value="F:metal ion binding"/>
    <property type="evidence" value="ECO:0007669"/>
    <property type="project" value="UniProtKB-KW"/>
</dbReference>
<reference evidence="11" key="1">
    <citation type="submission" date="2020-12" db="EMBL/GenBank/DDBJ databases">
        <title>Metabolic potential, ecology and presence of endohyphal bacteria is reflected in genomic diversity of Mucoromycotina.</title>
        <authorList>
            <person name="Muszewska A."/>
            <person name="Okrasinska A."/>
            <person name="Steczkiewicz K."/>
            <person name="Drgas O."/>
            <person name="Orlowska M."/>
            <person name="Perlinska-Lenart U."/>
            <person name="Aleksandrzak-Piekarczyk T."/>
            <person name="Szatraj K."/>
            <person name="Zielenkiewicz U."/>
            <person name="Pilsyk S."/>
            <person name="Malc E."/>
            <person name="Mieczkowski P."/>
            <person name="Kruszewska J.S."/>
            <person name="Biernat P."/>
            <person name="Pawlowska J."/>
        </authorList>
    </citation>
    <scope>NUCLEOTIDE SEQUENCE</scope>
    <source>
        <strain evidence="11">CBS 226.32</strain>
    </source>
</reference>
<comment type="caution">
    <text evidence="11">The sequence shown here is derived from an EMBL/GenBank/DDBJ whole genome shotgun (WGS) entry which is preliminary data.</text>
</comment>
<keyword evidence="3 8" id="KW-0540">Nuclease</keyword>
<feature type="domain" description="VRR-NUC" evidence="10">
    <location>
        <begin position="588"/>
        <end position="703"/>
    </location>
</feature>
<name>A0A8H7R4P6_9FUNG</name>
<evidence type="ECO:0000313" key="11">
    <source>
        <dbReference type="EMBL" id="KAG2204394.1"/>
    </source>
</evidence>
<dbReference type="CDD" id="cd22326">
    <property type="entry name" value="FAN1-like"/>
    <property type="match status" value="1"/>
</dbReference>
<keyword evidence="5 8" id="KW-0378">Hydrolase</keyword>
<keyword evidence="6 8" id="KW-0460">Magnesium</keyword>
<evidence type="ECO:0000256" key="5">
    <source>
        <dbReference type="ARBA" id="ARBA00022801"/>
    </source>
</evidence>
<evidence type="ECO:0000256" key="9">
    <source>
        <dbReference type="SAM" id="MobiDB-lite"/>
    </source>
</evidence>
<evidence type="ECO:0000256" key="7">
    <source>
        <dbReference type="ARBA" id="ARBA00023211"/>
    </source>
</evidence>
<comment type="subcellular location">
    <subcellularLocation>
        <location evidence="8">Nucleus</location>
    </subcellularLocation>
</comment>
<evidence type="ECO:0000256" key="1">
    <source>
        <dbReference type="ARBA" id="ARBA00000983"/>
    </source>
</evidence>
<evidence type="ECO:0000256" key="6">
    <source>
        <dbReference type="ARBA" id="ARBA00022842"/>
    </source>
</evidence>
<dbReference type="GO" id="GO:0036297">
    <property type="term" value="P:interstrand cross-link repair"/>
    <property type="evidence" value="ECO:0007669"/>
    <property type="project" value="InterPro"/>
</dbReference>
<comment type="cofactor">
    <cofactor evidence="8">
        <name>Mg(2+)</name>
        <dbReference type="ChEBI" id="CHEBI:18420"/>
    </cofactor>
    <cofactor evidence="8">
        <name>Mn(2+)</name>
        <dbReference type="ChEBI" id="CHEBI:29035"/>
    </cofactor>
</comment>
<dbReference type="Gene3D" id="3.40.1350.10">
    <property type="match status" value="1"/>
</dbReference>
<keyword evidence="4 8" id="KW-0479">Metal-binding</keyword>
<dbReference type="PANTHER" id="PTHR15749">
    <property type="entry name" value="FANCONI-ASSOCIATED NUCLEASE 1"/>
    <property type="match status" value="1"/>
</dbReference>
<organism evidence="11 12">
    <name type="scientific">Mucor plumbeus</name>
    <dbReference type="NCBI Taxonomy" id="97098"/>
    <lineage>
        <taxon>Eukaryota</taxon>
        <taxon>Fungi</taxon>
        <taxon>Fungi incertae sedis</taxon>
        <taxon>Mucoromycota</taxon>
        <taxon>Mucoromycotina</taxon>
        <taxon>Mucoromycetes</taxon>
        <taxon>Mucorales</taxon>
        <taxon>Mucorineae</taxon>
        <taxon>Mucoraceae</taxon>
        <taxon>Mucor</taxon>
    </lineage>
</organism>
<dbReference type="EMBL" id="JAEPRC010000199">
    <property type="protein sequence ID" value="KAG2204394.1"/>
    <property type="molecule type" value="Genomic_DNA"/>
</dbReference>